<feature type="compositionally biased region" description="Basic and acidic residues" evidence="1">
    <location>
        <begin position="323"/>
        <end position="334"/>
    </location>
</feature>
<feature type="compositionally biased region" description="Basic and acidic residues" evidence="1">
    <location>
        <begin position="848"/>
        <end position="870"/>
    </location>
</feature>
<feature type="compositionally biased region" description="Acidic residues" evidence="1">
    <location>
        <begin position="1262"/>
        <end position="1272"/>
    </location>
</feature>
<feature type="region of interest" description="Disordered" evidence="1">
    <location>
        <begin position="1326"/>
        <end position="1386"/>
    </location>
</feature>
<feature type="compositionally biased region" description="Basic and acidic residues" evidence="1">
    <location>
        <begin position="695"/>
        <end position="710"/>
    </location>
</feature>
<feature type="compositionally biased region" description="Basic and acidic residues" evidence="1">
    <location>
        <begin position="959"/>
        <end position="969"/>
    </location>
</feature>
<feature type="compositionally biased region" description="Acidic residues" evidence="1">
    <location>
        <begin position="628"/>
        <end position="637"/>
    </location>
</feature>
<feature type="compositionally biased region" description="Basic and acidic residues" evidence="1">
    <location>
        <begin position="883"/>
        <end position="893"/>
    </location>
</feature>
<dbReference type="VEuPathDB" id="CryptoDB:Cvel_21962"/>
<feature type="region of interest" description="Disordered" evidence="1">
    <location>
        <begin position="299"/>
        <end position="343"/>
    </location>
</feature>
<name>A0A0G4GHY6_9ALVE</name>
<organism evidence="2">
    <name type="scientific">Chromera velia CCMP2878</name>
    <dbReference type="NCBI Taxonomy" id="1169474"/>
    <lineage>
        <taxon>Eukaryota</taxon>
        <taxon>Sar</taxon>
        <taxon>Alveolata</taxon>
        <taxon>Colpodellida</taxon>
        <taxon>Chromeraceae</taxon>
        <taxon>Chromera</taxon>
    </lineage>
</organism>
<feature type="region of interest" description="Disordered" evidence="1">
    <location>
        <begin position="801"/>
        <end position="898"/>
    </location>
</feature>
<sequence length="1386" mass="154086">MKRSITDAVIESGLRSQTADATVRVAVNFIRKVREFAIEVCGCKRPHLRSEVKKSMLHAASGLRLSDFLQKTEMDPAVLQTFATAECPVVRPDRTMERVTETAPKRVIFASKRLRHFLTIPEAAACRTCSKRTRCKRFLAPPMGASASVTDLVKMITGLHSVCVLHKNDPSKKTFVYSAEEISSALEVLSNLSKFLSEYREFAIDKVPEATPAEKDKALVEEKKWKKVLREKREDSKRLQLPDWMRKTMDPADEEKRLPLFRRMALQRYRASLDRPAEGAPVEDQFAWVEVDEAKGGFGEKKGEAIEPLPFSSRPSPSGWESTGRKEEEGKGGPKETVTTPDGRVIELEPLDDIPRAQRFAYRQNDPGLVKRIVQFNAAYQEYISFFRKKEGMRRRNFVDVDDYVYREFLEREKGGNEKREREGAAWQTGEKEGKKTEQHHSAVSVVETESQKEGSRHPEEAKEKEKERDTVDFLPVPSGGWSVVDLLSLQQQQQRTRRQEAWREGGKGKSSAASCGESGREDEKGAQVSSQALLEYLHVTPVMLRGLQVIKRGQVEAEKYGGLSLVTAGDGSPLPGGVGVPVPFGGSLEGMREGLAGVEAELRKGGSGSSSSSGRGYGRRGGRWEQAEEGGEEGEGEGSLTGIRRTPFDSPDQSSGGVDQPGPLPGFKLLKGDVRRRHRAAPDRSVSVETEAFEGGRDDEAPTHAEGNGERWSPGFGESSMETERARGKNRSSRYGMLPSGEVPMVREIGGGVGKMAEGVERDEEGSTGEATFTEAQEEAEDLQLLQKAIQQRAWEERLVPETAAEKDEEAHRRMEAEAAWKEERVEGLPSIWGDREVQEEEEEEQREGMRSSETRPGQREREMLRMRDLNFTGGQGGASSIDEREGRGERLRGRRKKIKMSSLFNDDRAFERWQAAQVYREQSEGAAANDESTDGPVGMGVEEGKAVTGFQFPEYRQNAETETKRSIASETKQSIPTGVESEGPLTFPHTSSPRRVRLDASDIVGPTQPFSAGDREREALRPLREAGENVRSLQALATGGGRKMRGTGPVLGVSVDAEETSIPLKGPEKDSSLKELAQALKQKGNLDKGRMISESERDKSEKRFLFSHRIKFPKFFDSEEEVAEHLKKTEEQGGSSKQPRENRPTQRESRSGFEQPKLGDLRKFIKPVSPTPEKKTSTNARIVPVRHGKKIEDEETAEGSDKKAQRQSRRHKDKNLARKEQKEIWRQLREGEISHPLDPEAVSTSPPFFPSAVSSASGKEEEESLLEDEGVGIAGSQGGPFGVLSDLFGPGTGHVESNSRGAVSRSFVQRELDSSTAALDDLRAKHKRSAVLPGRKETALDSGPVKSSEGGSKTNEKERPEDIVAALFDKPYKDRHRQRPLFKR</sequence>
<feature type="compositionally biased region" description="Basic residues" evidence="1">
    <location>
        <begin position="1375"/>
        <end position="1386"/>
    </location>
</feature>
<evidence type="ECO:0000313" key="2">
    <source>
        <dbReference type="EMBL" id="CEM29339.1"/>
    </source>
</evidence>
<feature type="compositionally biased region" description="Basic and acidic residues" evidence="1">
    <location>
        <begin position="1140"/>
        <end position="1165"/>
    </location>
</feature>
<feature type="compositionally biased region" description="Basic and acidic residues" evidence="1">
    <location>
        <begin position="801"/>
        <end position="828"/>
    </location>
</feature>
<evidence type="ECO:0000256" key="1">
    <source>
        <dbReference type="SAM" id="MobiDB-lite"/>
    </source>
</evidence>
<feature type="compositionally biased region" description="Basic and acidic residues" evidence="1">
    <location>
        <begin position="1086"/>
        <end position="1104"/>
    </location>
</feature>
<feature type="region of interest" description="Disordered" evidence="1">
    <location>
        <begin position="603"/>
        <end position="783"/>
    </location>
</feature>
<feature type="compositionally biased region" description="Low complexity" evidence="1">
    <location>
        <begin position="1243"/>
        <end position="1259"/>
    </location>
</feature>
<protein>
    <submittedName>
        <fullName evidence="2">Uncharacterized protein</fullName>
    </submittedName>
</protein>
<feature type="compositionally biased region" description="Basic and acidic residues" evidence="1">
    <location>
        <begin position="1216"/>
        <end position="1240"/>
    </location>
</feature>
<reference evidence="2" key="1">
    <citation type="submission" date="2014-11" db="EMBL/GenBank/DDBJ databases">
        <authorList>
            <person name="Otto D Thomas"/>
            <person name="Naeem Raeece"/>
        </authorList>
    </citation>
    <scope>NUCLEOTIDE SEQUENCE</scope>
</reference>
<feature type="region of interest" description="Disordered" evidence="1">
    <location>
        <begin position="1082"/>
        <end position="1104"/>
    </location>
</feature>
<feature type="region of interest" description="Disordered" evidence="1">
    <location>
        <begin position="414"/>
        <end position="477"/>
    </location>
</feature>
<feature type="region of interest" description="Disordered" evidence="1">
    <location>
        <begin position="496"/>
        <end position="527"/>
    </location>
</feature>
<feature type="compositionally biased region" description="Basic and acidic residues" evidence="1">
    <location>
        <begin position="450"/>
        <end position="472"/>
    </location>
</feature>
<feature type="region of interest" description="Disordered" evidence="1">
    <location>
        <begin position="922"/>
        <end position="1018"/>
    </location>
</feature>
<dbReference type="EMBL" id="CDMZ01001227">
    <property type="protein sequence ID" value="CEM29339.1"/>
    <property type="molecule type" value="Genomic_DNA"/>
</dbReference>
<accession>A0A0G4GHY6</accession>
<proteinExistence type="predicted"/>
<feature type="compositionally biased region" description="Basic and acidic residues" evidence="1">
    <location>
        <begin position="414"/>
        <end position="441"/>
    </location>
</feature>
<feature type="region of interest" description="Disordered" evidence="1">
    <location>
        <begin position="1119"/>
        <end position="1281"/>
    </location>
</feature>
<feature type="compositionally biased region" description="Basic and acidic residues" evidence="1">
    <location>
        <begin position="498"/>
        <end position="508"/>
    </location>
</feature>
<gene>
    <name evidence="2" type="ORF">Cvel_21962</name>
</gene>